<evidence type="ECO:0000313" key="2">
    <source>
        <dbReference type="EMBL" id="QLV32365.1"/>
    </source>
</evidence>
<keyword evidence="1" id="KW-0812">Transmembrane</keyword>
<accession>A0AAP9TXC0</accession>
<name>A0AAP9TXC0_CITFR</name>
<dbReference type="RefSeq" id="WP_181553643.1">
    <property type="nucleotide sequence ID" value="NZ_CP056573.1"/>
</dbReference>
<gene>
    <name evidence="2" type="ORF">HV178_21295</name>
</gene>
<organism evidence="2 3">
    <name type="scientific">Citrobacter freundii</name>
    <dbReference type="NCBI Taxonomy" id="546"/>
    <lineage>
        <taxon>Bacteria</taxon>
        <taxon>Pseudomonadati</taxon>
        <taxon>Pseudomonadota</taxon>
        <taxon>Gammaproteobacteria</taxon>
        <taxon>Enterobacterales</taxon>
        <taxon>Enterobacteriaceae</taxon>
        <taxon>Citrobacter</taxon>
        <taxon>Citrobacter freundii complex</taxon>
    </lineage>
</organism>
<reference evidence="3" key="1">
    <citation type="submission" date="2020-06" db="EMBL/GenBank/DDBJ databases">
        <title>REHAB project genomes.</title>
        <authorList>
            <person name="Shaw L.P."/>
        </authorList>
    </citation>
    <scope>NUCLEOTIDE SEQUENCE [LARGE SCALE GENOMIC DNA]</scope>
    <source>
        <strain evidence="3">RHBSTW-00370</strain>
    </source>
</reference>
<feature type="transmembrane region" description="Helical" evidence="1">
    <location>
        <begin position="22"/>
        <end position="41"/>
    </location>
</feature>
<protein>
    <submittedName>
        <fullName evidence="2">Uncharacterized protein</fullName>
    </submittedName>
</protein>
<dbReference type="Proteomes" id="UP000512222">
    <property type="component" value="Chromosome"/>
</dbReference>
<keyword evidence="1" id="KW-0472">Membrane</keyword>
<keyword evidence="1" id="KW-1133">Transmembrane helix</keyword>
<sequence>MTQQEILEVIKTATPNSALKDFLPIATTLVGIVVGFSLNYIRDLISTRKSEKLNCKLLKEELDLALEDSIDLAKRLCESLDEKVEKGTIPWVYVSEMSNVCFNSFYPQIIKSYTREQRRCIHEAYAQISFINTFSTKEITNRDTTQDLPKAIHKLNDIFIACLKLYRAHQNLYLHNALWDISIERYLRETKIQSKFYQSMVDREI</sequence>
<dbReference type="AlphaFoldDB" id="A0AAP9TXC0"/>
<evidence type="ECO:0000313" key="3">
    <source>
        <dbReference type="Proteomes" id="UP000512222"/>
    </source>
</evidence>
<evidence type="ECO:0000256" key="1">
    <source>
        <dbReference type="SAM" id="Phobius"/>
    </source>
</evidence>
<dbReference type="EMBL" id="CP056573">
    <property type="protein sequence ID" value="QLV32365.1"/>
    <property type="molecule type" value="Genomic_DNA"/>
</dbReference>
<proteinExistence type="predicted"/>